<evidence type="ECO:0000256" key="1">
    <source>
        <dbReference type="SAM" id="MobiDB-lite"/>
    </source>
</evidence>
<dbReference type="EMBL" id="PKSG01000112">
    <property type="protein sequence ID" value="POR38684.1"/>
    <property type="molecule type" value="Genomic_DNA"/>
</dbReference>
<feature type="region of interest" description="Disordered" evidence="1">
    <location>
        <begin position="47"/>
        <end position="67"/>
    </location>
</feature>
<dbReference type="Proteomes" id="UP000237481">
    <property type="component" value="Unassembled WGS sequence"/>
</dbReference>
<organism evidence="2 3">
    <name type="scientific">Tolypocladium paradoxum</name>
    <dbReference type="NCBI Taxonomy" id="94208"/>
    <lineage>
        <taxon>Eukaryota</taxon>
        <taxon>Fungi</taxon>
        <taxon>Dikarya</taxon>
        <taxon>Ascomycota</taxon>
        <taxon>Pezizomycotina</taxon>
        <taxon>Sordariomycetes</taxon>
        <taxon>Hypocreomycetidae</taxon>
        <taxon>Hypocreales</taxon>
        <taxon>Ophiocordycipitaceae</taxon>
        <taxon>Tolypocladium</taxon>
    </lineage>
</organism>
<evidence type="ECO:0000313" key="3">
    <source>
        <dbReference type="Proteomes" id="UP000237481"/>
    </source>
</evidence>
<evidence type="ECO:0000313" key="2">
    <source>
        <dbReference type="EMBL" id="POR38684.1"/>
    </source>
</evidence>
<protein>
    <submittedName>
        <fullName evidence="2">Uncharacterized protein</fullName>
    </submittedName>
</protein>
<comment type="caution">
    <text evidence="2">The sequence shown here is derived from an EMBL/GenBank/DDBJ whole genome shotgun (WGS) entry which is preliminary data.</text>
</comment>
<keyword evidence="3" id="KW-1185">Reference proteome</keyword>
<accession>A0A2S4L8B0</accession>
<gene>
    <name evidence="2" type="ORF">TPAR_09349</name>
</gene>
<dbReference type="AlphaFoldDB" id="A0A2S4L8B0"/>
<sequence>MWLIELRQEATLTAQPRVFVSTVAAIRTAGILSTVILPQYRGPCPTPPSSPYQGANPPVTSNPPEYCVDNPDPLSGATIPVSASGSSGISSSASSNWKNGYPPPVPVYSAASPPSWWQNALVPLVALKMMKMPEAMMCAGCGILPSAAIFHYENCNKNGRSFCDRCYNPSRSCKHGLTRVKLGVDEKLAAVANVSGR</sequence>
<reference evidence="2 3" key="1">
    <citation type="submission" date="2018-01" db="EMBL/GenBank/DDBJ databases">
        <title>Harnessing the power of phylogenomics to disentangle the directionality and signatures of interkingdom host jumping in the parasitic fungal genus Tolypocladium.</title>
        <authorList>
            <person name="Quandt C.A."/>
            <person name="Patterson W."/>
            <person name="Spatafora J.W."/>
        </authorList>
    </citation>
    <scope>NUCLEOTIDE SEQUENCE [LARGE SCALE GENOMIC DNA]</scope>
    <source>
        <strain evidence="2 3">NRBC 100945</strain>
    </source>
</reference>
<proteinExistence type="predicted"/>
<dbReference type="STRING" id="94208.A0A2S4L8B0"/>
<name>A0A2S4L8B0_9HYPO</name>